<gene>
    <name evidence="2" type="ORF">EXIGLDRAFT_778081</name>
</gene>
<dbReference type="InParanoid" id="A0A165CQH0"/>
<dbReference type="Gene3D" id="2.170.270.10">
    <property type="entry name" value="SET domain"/>
    <property type="match status" value="1"/>
</dbReference>
<evidence type="ECO:0008006" key="4">
    <source>
        <dbReference type="Google" id="ProtNLM"/>
    </source>
</evidence>
<reference evidence="2 3" key="1">
    <citation type="journal article" date="2016" name="Mol. Biol. Evol.">
        <title>Comparative Genomics of Early-Diverging Mushroom-Forming Fungi Provides Insights into the Origins of Lignocellulose Decay Capabilities.</title>
        <authorList>
            <person name="Nagy L.G."/>
            <person name="Riley R."/>
            <person name="Tritt A."/>
            <person name="Adam C."/>
            <person name="Daum C."/>
            <person name="Floudas D."/>
            <person name="Sun H."/>
            <person name="Yadav J.S."/>
            <person name="Pangilinan J."/>
            <person name="Larsson K.H."/>
            <person name="Matsuura K."/>
            <person name="Barry K."/>
            <person name="Labutti K."/>
            <person name="Kuo R."/>
            <person name="Ohm R.A."/>
            <person name="Bhattacharya S.S."/>
            <person name="Shirouzu T."/>
            <person name="Yoshinaga Y."/>
            <person name="Martin F.M."/>
            <person name="Grigoriev I.V."/>
            <person name="Hibbett D.S."/>
        </authorList>
    </citation>
    <scope>NUCLEOTIDE SEQUENCE [LARGE SCALE GENOMIC DNA]</scope>
    <source>
        <strain evidence="2 3">HHB12029</strain>
    </source>
</reference>
<dbReference type="InterPro" id="IPR046341">
    <property type="entry name" value="SET_dom_sf"/>
</dbReference>
<accession>A0A165CQH0</accession>
<proteinExistence type="predicted"/>
<keyword evidence="3" id="KW-1185">Reference proteome</keyword>
<feature type="region of interest" description="Disordered" evidence="1">
    <location>
        <begin position="1"/>
        <end position="70"/>
    </location>
</feature>
<evidence type="ECO:0000256" key="1">
    <source>
        <dbReference type="SAM" id="MobiDB-lite"/>
    </source>
</evidence>
<protein>
    <recommendedName>
        <fullName evidence="4">SET domain-containing protein</fullName>
    </recommendedName>
</protein>
<dbReference type="PANTHER" id="PTHR47332">
    <property type="entry name" value="SET DOMAIN-CONTAINING PROTEIN 5"/>
    <property type="match status" value="1"/>
</dbReference>
<dbReference type="PANTHER" id="PTHR47332:SF2">
    <property type="entry name" value="SET-6"/>
    <property type="match status" value="1"/>
</dbReference>
<dbReference type="AlphaFoldDB" id="A0A165CQH0"/>
<feature type="compositionally biased region" description="Polar residues" evidence="1">
    <location>
        <begin position="24"/>
        <end position="35"/>
    </location>
</feature>
<evidence type="ECO:0000313" key="3">
    <source>
        <dbReference type="Proteomes" id="UP000077266"/>
    </source>
</evidence>
<evidence type="ECO:0000313" key="2">
    <source>
        <dbReference type="EMBL" id="KZV82903.1"/>
    </source>
</evidence>
<sequence length="744" mass="80550">MPSSKARKQGSQSRLTPTLAAVPGQNQTAQVNIGSSAAIGRTRADPIDVNNLPERPGPPRKAEPPSHAYPSTILAGRFDGLLQDVHSVVAEADAFADRIARLLDSEGLSSASTAAPSPSPSPALNAEPVLPIVTLPASTPKSYNDVSGPSFTPHLIPVFSDTQTVAPASVHVTGNDASSPTAHPSALDSTAATVLLDRLHAEGPAIESDAIVHIHTPSQLPSLIESQSAAPYSITKVQSANAGGLAFGVSLDDSFDIESIPDPFVNPNFEFPFFPPEGGPIFSGSASPASFAWQIPTGSAAKEVDPVDIKPPPAISRVPTVERSFRPRPWLMGYTAPAPFARQTAPDTVAVELLRRPPTPKWDPMQYHPMVDPNPPALPSSFTFTFPMPSISEPIPHPWLPPPGPRLRPPTPVEYVGPQEFPGLMAYQHKFLYQHDAKESMWQPTRHARTYMNLFRSEVKVTVPSNALDADSCLTFLEDNEIVTESRQPSWMALVDVLPRPPVSVSEYEPPKLPRDYRIPHDALRVVPFADSLVLCNPVIGARLATHRLAKTHPATDVARVRVSTKTQKLVAQREFARGAIVLAEPPAVVAPQRMSPLAMFSFHSVLDDFENGKHPGVKGLDTFADADTPSRLHVLRRVALPVLLPEPCRAVPILAVFKRIGHASHVCKDANCVFEWNRATFRGVLRAQRKILRDEVISISFMADDLPPEIRSAEILRRFGVECGCSRCEPPTPPVKSAGSDDE</sequence>
<name>A0A165CQH0_EXIGL</name>
<organism evidence="2 3">
    <name type="scientific">Exidia glandulosa HHB12029</name>
    <dbReference type="NCBI Taxonomy" id="1314781"/>
    <lineage>
        <taxon>Eukaryota</taxon>
        <taxon>Fungi</taxon>
        <taxon>Dikarya</taxon>
        <taxon>Basidiomycota</taxon>
        <taxon>Agaricomycotina</taxon>
        <taxon>Agaricomycetes</taxon>
        <taxon>Auriculariales</taxon>
        <taxon>Exidiaceae</taxon>
        <taxon>Exidia</taxon>
    </lineage>
</organism>
<dbReference type="SUPFAM" id="SSF82199">
    <property type="entry name" value="SET domain"/>
    <property type="match status" value="1"/>
</dbReference>
<dbReference type="Proteomes" id="UP000077266">
    <property type="component" value="Unassembled WGS sequence"/>
</dbReference>
<dbReference type="InterPro" id="IPR053185">
    <property type="entry name" value="SET_domain_protein"/>
</dbReference>
<dbReference type="EMBL" id="KV426298">
    <property type="protein sequence ID" value="KZV82903.1"/>
    <property type="molecule type" value="Genomic_DNA"/>
</dbReference>